<dbReference type="PROSITE" id="PS50943">
    <property type="entry name" value="HTH_CROC1"/>
    <property type="match status" value="1"/>
</dbReference>
<organism evidence="2 3">
    <name type="scientific">Streptomyces rhizosphaericus</name>
    <dbReference type="NCBI Taxonomy" id="114699"/>
    <lineage>
        <taxon>Bacteria</taxon>
        <taxon>Bacillati</taxon>
        <taxon>Actinomycetota</taxon>
        <taxon>Actinomycetes</taxon>
        <taxon>Kitasatosporales</taxon>
        <taxon>Streptomycetaceae</taxon>
        <taxon>Streptomyces</taxon>
        <taxon>Streptomyces violaceusniger group</taxon>
    </lineage>
</organism>
<dbReference type="SUPFAM" id="SSF47413">
    <property type="entry name" value="lambda repressor-like DNA-binding domains"/>
    <property type="match status" value="1"/>
</dbReference>
<comment type="caution">
    <text evidence="2">The sequence shown here is derived from an EMBL/GenBank/DDBJ whole genome shotgun (WGS) entry which is preliminary data.</text>
</comment>
<dbReference type="Pfam" id="PF19054">
    <property type="entry name" value="DUF5753"/>
    <property type="match status" value="1"/>
</dbReference>
<dbReference type="CDD" id="cd00093">
    <property type="entry name" value="HTH_XRE"/>
    <property type="match status" value="1"/>
</dbReference>
<dbReference type="SMART" id="SM00530">
    <property type="entry name" value="HTH_XRE"/>
    <property type="match status" value="1"/>
</dbReference>
<dbReference type="InterPro" id="IPR010982">
    <property type="entry name" value="Lambda_DNA-bd_dom_sf"/>
</dbReference>
<reference evidence="2" key="1">
    <citation type="submission" date="2020-02" db="EMBL/GenBank/DDBJ databases">
        <title>A new Streptomyces sp. for controlling soil-borne diseases.</title>
        <authorList>
            <person name="Li X."/>
            <person name="Tian Y."/>
            <person name="Gao K."/>
        </authorList>
    </citation>
    <scope>NUCLEOTIDE SEQUENCE [LARGE SCALE GENOMIC DNA]</scope>
    <source>
        <strain evidence="2">0250</strain>
    </source>
</reference>
<sequence>MSPRSAPTYRQRRLATELRRMREQAGISIQQAAAMLGADRTMISNVEAARTRLSEERVRQLACNYGCADEALVEALASMTGSRRNEHWWQEYKGKLPDGFLDISEIEHYATRIRTAQTAHLPGLLQTEDHARALFDLVVPKLPRLEIELRVAHRLARQGILDGEHPTPYVGIIHEAALRMQFGGPEVARSQLEYLADSADRDNITLLVIPFSAGSFHGAGQSVLYAEGAVPPLDTVQLDSAYGPHFIDSPTPIANYRALLDLMEGSALRADESQKLIRSIAREM</sequence>
<accession>A0A6G4ALT1</accession>
<protein>
    <submittedName>
        <fullName evidence="2">Helix-turn-helix domain-containing protein</fullName>
    </submittedName>
</protein>
<gene>
    <name evidence="2" type="ORF">G4H13_28485</name>
</gene>
<name>A0A6G4ALT1_9ACTN</name>
<dbReference type="AlphaFoldDB" id="A0A6G4ALT1"/>
<dbReference type="Gene3D" id="1.10.260.40">
    <property type="entry name" value="lambda repressor-like DNA-binding domains"/>
    <property type="match status" value="1"/>
</dbReference>
<evidence type="ECO:0000313" key="3">
    <source>
        <dbReference type="Proteomes" id="UP000476310"/>
    </source>
</evidence>
<evidence type="ECO:0000259" key="1">
    <source>
        <dbReference type="PROSITE" id="PS50943"/>
    </source>
</evidence>
<dbReference type="EMBL" id="JAAIKT010000040">
    <property type="protein sequence ID" value="NEW74190.1"/>
    <property type="molecule type" value="Genomic_DNA"/>
</dbReference>
<feature type="domain" description="HTH cro/C1-type" evidence="1">
    <location>
        <begin position="18"/>
        <end position="72"/>
    </location>
</feature>
<evidence type="ECO:0000313" key="2">
    <source>
        <dbReference type="EMBL" id="NEW74190.1"/>
    </source>
</evidence>
<dbReference type="GO" id="GO:0003677">
    <property type="term" value="F:DNA binding"/>
    <property type="evidence" value="ECO:0007669"/>
    <property type="project" value="InterPro"/>
</dbReference>
<dbReference type="InterPro" id="IPR001387">
    <property type="entry name" value="Cro/C1-type_HTH"/>
</dbReference>
<proteinExistence type="predicted"/>
<dbReference type="Pfam" id="PF13560">
    <property type="entry name" value="HTH_31"/>
    <property type="match status" value="1"/>
</dbReference>
<keyword evidence="3" id="KW-1185">Reference proteome</keyword>
<dbReference type="InterPro" id="IPR043917">
    <property type="entry name" value="DUF5753"/>
</dbReference>
<dbReference type="Proteomes" id="UP000476310">
    <property type="component" value="Unassembled WGS sequence"/>
</dbReference>